<organism evidence="1">
    <name type="scientific">marine metagenome</name>
    <dbReference type="NCBI Taxonomy" id="408172"/>
    <lineage>
        <taxon>unclassified sequences</taxon>
        <taxon>metagenomes</taxon>
        <taxon>ecological metagenomes</taxon>
    </lineage>
</organism>
<reference evidence="1" key="1">
    <citation type="submission" date="2018-05" db="EMBL/GenBank/DDBJ databases">
        <authorList>
            <person name="Lanie J.A."/>
            <person name="Ng W.-L."/>
            <person name="Kazmierczak K.M."/>
            <person name="Andrzejewski T.M."/>
            <person name="Davidsen T.M."/>
            <person name="Wayne K.J."/>
            <person name="Tettelin H."/>
            <person name="Glass J.I."/>
            <person name="Rusch D."/>
            <person name="Podicherti R."/>
            <person name="Tsui H.-C.T."/>
            <person name="Winkler M.E."/>
        </authorList>
    </citation>
    <scope>NUCLEOTIDE SEQUENCE</scope>
</reference>
<evidence type="ECO:0000313" key="1">
    <source>
        <dbReference type="EMBL" id="SUZ85979.1"/>
    </source>
</evidence>
<dbReference type="AlphaFoldDB" id="A0A381R5B2"/>
<accession>A0A381R5B2</accession>
<dbReference type="EMBL" id="UINC01001660">
    <property type="protein sequence ID" value="SUZ85979.1"/>
    <property type="molecule type" value="Genomic_DNA"/>
</dbReference>
<protein>
    <submittedName>
        <fullName evidence="1">Uncharacterized protein</fullName>
    </submittedName>
</protein>
<name>A0A381R5B2_9ZZZZ</name>
<gene>
    <name evidence="1" type="ORF">METZ01_LOCUS38833</name>
</gene>
<dbReference type="Pfam" id="PF19671">
    <property type="entry name" value="DUF6174"/>
    <property type="match status" value="1"/>
</dbReference>
<proteinExistence type="predicted"/>
<dbReference type="InterPro" id="IPR046172">
    <property type="entry name" value="DUF6174"/>
</dbReference>
<sequence>MTQKISCFCFPFEFTQPKDIQVENNLIVSIDGKNPTETIGYNSFMTIDKLFDFIESKLDEEPEFHEIEYNKEYGYPESLYFDMSKMIADEEIGYLITNFKIIN</sequence>